<organism evidence="2 3">
    <name type="scientific">Luteitalea pratensis</name>
    <dbReference type="NCBI Taxonomy" id="1855912"/>
    <lineage>
        <taxon>Bacteria</taxon>
        <taxon>Pseudomonadati</taxon>
        <taxon>Acidobacteriota</taxon>
        <taxon>Vicinamibacteria</taxon>
        <taxon>Vicinamibacterales</taxon>
        <taxon>Vicinamibacteraceae</taxon>
        <taxon>Luteitalea</taxon>
    </lineage>
</organism>
<feature type="region of interest" description="Disordered" evidence="1">
    <location>
        <begin position="1"/>
        <end position="27"/>
    </location>
</feature>
<evidence type="ECO:0000256" key="1">
    <source>
        <dbReference type="SAM" id="MobiDB-lite"/>
    </source>
</evidence>
<feature type="region of interest" description="Disordered" evidence="1">
    <location>
        <begin position="41"/>
        <end position="98"/>
    </location>
</feature>
<protein>
    <submittedName>
        <fullName evidence="2">Uncharacterized protein</fullName>
    </submittedName>
</protein>
<gene>
    <name evidence="2" type="ORF">LuPra_01109</name>
</gene>
<dbReference type="KEGG" id="abac:LuPra_01109"/>
<name>A0A143PHB8_LUTPR</name>
<proteinExistence type="predicted"/>
<evidence type="ECO:0000313" key="2">
    <source>
        <dbReference type="EMBL" id="AMY07925.1"/>
    </source>
</evidence>
<sequence>MSTAPAMVVTRGGKLRSGTSSLKNGPATVIPSMLVRPSAPLFSDGARAARKRPSGGRVAGDSSRSYARVPAGPTNTAARMAGSQAKPNMPYIAPSECP</sequence>
<dbReference type="EMBL" id="CP015136">
    <property type="protein sequence ID" value="AMY07925.1"/>
    <property type="molecule type" value="Genomic_DNA"/>
</dbReference>
<keyword evidence="3" id="KW-1185">Reference proteome</keyword>
<reference evidence="3" key="2">
    <citation type="submission" date="2016-04" db="EMBL/GenBank/DDBJ databases">
        <title>First Complete Genome Sequence of a Subdivision 6 Acidobacterium.</title>
        <authorList>
            <person name="Huang S."/>
            <person name="Vieira S."/>
            <person name="Bunk B."/>
            <person name="Riedel T."/>
            <person name="Sproeer C."/>
            <person name="Overmann J."/>
        </authorList>
    </citation>
    <scope>NUCLEOTIDE SEQUENCE [LARGE SCALE GENOMIC DNA]</scope>
    <source>
        <strain evidence="3">DSM 100886 HEG_-6_39</strain>
    </source>
</reference>
<dbReference type="STRING" id="1855912.LuPra_01109"/>
<evidence type="ECO:0000313" key="3">
    <source>
        <dbReference type="Proteomes" id="UP000076079"/>
    </source>
</evidence>
<accession>A0A143PHB8</accession>
<reference evidence="2 3" key="1">
    <citation type="journal article" date="2016" name="Genome Announc.">
        <title>First Complete Genome Sequence of a Subdivision 6 Acidobacterium Strain.</title>
        <authorList>
            <person name="Huang S."/>
            <person name="Vieira S."/>
            <person name="Bunk B."/>
            <person name="Riedel T."/>
            <person name="Sproer C."/>
            <person name="Overmann J."/>
        </authorList>
    </citation>
    <scope>NUCLEOTIDE SEQUENCE [LARGE SCALE GENOMIC DNA]</scope>
    <source>
        <strain evidence="3">DSM 100886 HEG_-6_39</strain>
    </source>
</reference>
<dbReference type="Proteomes" id="UP000076079">
    <property type="component" value="Chromosome"/>
</dbReference>
<dbReference type="AlphaFoldDB" id="A0A143PHB8"/>